<keyword evidence="2" id="KW-1185">Reference proteome</keyword>
<dbReference type="InterPro" id="IPR014729">
    <property type="entry name" value="Rossmann-like_a/b/a_fold"/>
</dbReference>
<reference evidence="1" key="1">
    <citation type="submission" date="2023-03" db="EMBL/GenBank/DDBJ databases">
        <authorList>
            <person name="Julca I."/>
        </authorList>
    </citation>
    <scope>NUCLEOTIDE SEQUENCE</scope>
</reference>
<sequence>MYPSQSSSFRFFKETEKEQQKGEKKALNMHFEQSVGLMLISLILYAIVGISQDEDGGEPSSKDCGVVALGKFDALHIGHRELAIQASKVGTAFLLSFLGMANCLDGNLGIEFQIDFSKVRSLNPHQFVEKLSKELVVRGVVAGNRSLRIAEKYRFGYRASGNGSDLIRLCEEYGMEAYIIRSLMDKNQ</sequence>
<organism evidence="1 2">
    <name type="scientific">Oldenlandia corymbosa var. corymbosa</name>
    <dbReference type="NCBI Taxonomy" id="529605"/>
    <lineage>
        <taxon>Eukaryota</taxon>
        <taxon>Viridiplantae</taxon>
        <taxon>Streptophyta</taxon>
        <taxon>Embryophyta</taxon>
        <taxon>Tracheophyta</taxon>
        <taxon>Spermatophyta</taxon>
        <taxon>Magnoliopsida</taxon>
        <taxon>eudicotyledons</taxon>
        <taxon>Gunneridae</taxon>
        <taxon>Pentapetalae</taxon>
        <taxon>asterids</taxon>
        <taxon>lamiids</taxon>
        <taxon>Gentianales</taxon>
        <taxon>Rubiaceae</taxon>
        <taxon>Rubioideae</taxon>
        <taxon>Spermacoceae</taxon>
        <taxon>Hedyotis-Oldenlandia complex</taxon>
        <taxon>Oldenlandia</taxon>
    </lineage>
</organism>
<gene>
    <name evidence="1" type="ORF">OLC1_LOCUS7692</name>
</gene>
<dbReference type="Proteomes" id="UP001161247">
    <property type="component" value="Chromosome 2"/>
</dbReference>
<name>A0AAV1CNC5_OLDCO</name>
<protein>
    <submittedName>
        <fullName evidence="1">OLC1v1033428C1</fullName>
    </submittedName>
</protein>
<evidence type="ECO:0000313" key="2">
    <source>
        <dbReference type="Proteomes" id="UP001161247"/>
    </source>
</evidence>
<proteinExistence type="predicted"/>
<evidence type="ECO:0000313" key="1">
    <source>
        <dbReference type="EMBL" id="CAI9097106.1"/>
    </source>
</evidence>
<dbReference type="Gene3D" id="3.40.50.620">
    <property type="entry name" value="HUPs"/>
    <property type="match status" value="1"/>
</dbReference>
<accession>A0AAV1CNC5</accession>
<dbReference type="AlphaFoldDB" id="A0AAV1CNC5"/>
<dbReference type="EMBL" id="OX459119">
    <property type="protein sequence ID" value="CAI9097106.1"/>
    <property type="molecule type" value="Genomic_DNA"/>
</dbReference>